<proteinExistence type="predicted"/>
<protein>
    <submittedName>
        <fullName evidence="2">Uncharacterized protein</fullName>
    </submittedName>
</protein>
<accession>A0A392W8M8</accession>
<feature type="region of interest" description="Disordered" evidence="1">
    <location>
        <begin position="1"/>
        <end position="42"/>
    </location>
</feature>
<dbReference type="AlphaFoldDB" id="A0A392W8M8"/>
<reference evidence="2 3" key="1">
    <citation type="journal article" date="2018" name="Front. Plant Sci.">
        <title>Red Clover (Trifolium pratense) and Zigzag Clover (T. medium) - A Picture of Genomic Similarities and Differences.</title>
        <authorList>
            <person name="Dluhosova J."/>
            <person name="Istvanek J."/>
            <person name="Nedelnik J."/>
            <person name="Repkova J."/>
        </authorList>
    </citation>
    <scope>NUCLEOTIDE SEQUENCE [LARGE SCALE GENOMIC DNA]</scope>
    <source>
        <strain evidence="3">cv. 10/8</strain>
        <tissue evidence="2">Leaf</tissue>
    </source>
</reference>
<evidence type="ECO:0000313" key="3">
    <source>
        <dbReference type="Proteomes" id="UP000265520"/>
    </source>
</evidence>
<dbReference type="EMBL" id="LXQA011374573">
    <property type="protein sequence ID" value="MCI95050.1"/>
    <property type="molecule type" value="Genomic_DNA"/>
</dbReference>
<evidence type="ECO:0000256" key="1">
    <source>
        <dbReference type="SAM" id="MobiDB-lite"/>
    </source>
</evidence>
<organism evidence="2 3">
    <name type="scientific">Trifolium medium</name>
    <dbReference type="NCBI Taxonomy" id="97028"/>
    <lineage>
        <taxon>Eukaryota</taxon>
        <taxon>Viridiplantae</taxon>
        <taxon>Streptophyta</taxon>
        <taxon>Embryophyta</taxon>
        <taxon>Tracheophyta</taxon>
        <taxon>Spermatophyta</taxon>
        <taxon>Magnoliopsida</taxon>
        <taxon>eudicotyledons</taxon>
        <taxon>Gunneridae</taxon>
        <taxon>Pentapetalae</taxon>
        <taxon>rosids</taxon>
        <taxon>fabids</taxon>
        <taxon>Fabales</taxon>
        <taxon>Fabaceae</taxon>
        <taxon>Papilionoideae</taxon>
        <taxon>50 kb inversion clade</taxon>
        <taxon>NPAAA clade</taxon>
        <taxon>Hologalegina</taxon>
        <taxon>IRL clade</taxon>
        <taxon>Trifolieae</taxon>
        <taxon>Trifolium</taxon>
    </lineage>
</organism>
<feature type="compositionally biased region" description="Acidic residues" evidence="1">
    <location>
        <begin position="19"/>
        <end position="42"/>
    </location>
</feature>
<sequence length="42" mass="4386">YEEAAEAETGEGPSHADPADETDEEGGDTEEFVEDSEGSPSI</sequence>
<name>A0A392W8M8_9FABA</name>
<keyword evidence="3" id="KW-1185">Reference proteome</keyword>
<feature type="non-terminal residue" evidence="2">
    <location>
        <position position="1"/>
    </location>
</feature>
<dbReference type="Proteomes" id="UP000265520">
    <property type="component" value="Unassembled WGS sequence"/>
</dbReference>
<evidence type="ECO:0000313" key="2">
    <source>
        <dbReference type="EMBL" id="MCI95050.1"/>
    </source>
</evidence>
<comment type="caution">
    <text evidence="2">The sequence shown here is derived from an EMBL/GenBank/DDBJ whole genome shotgun (WGS) entry which is preliminary data.</text>
</comment>